<accession>A0A0F9L2K5</accession>
<organism evidence="1">
    <name type="scientific">marine sediment metagenome</name>
    <dbReference type="NCBI Taxonomy" id="412755"/>
    <lineage>
        <taxon>unclassified sequences</taxon>
        <taxon>metagenomes</taxon>
        <taxon>ecological metagenomes</taxon>
    </lineage>
</organism>
<dbReference type="EMBL" id="LAZR01006896">
    <property type="protein sequence ID" value="KKM88924.1"/>
    <property type="molecule type" value="Genomic_DNA"/>
</dbReference>
<dbReference type="AlphaFoldDB" id="A0A0F9L2K5"/>
<evidence type="ECO:0000313" key="1">
    <source>
        <dbReference type="EMBL" id="KKM88924.1"/>
    </source>
</evidence>
<protein>
    <submittedName>
        <fullName evidence="1">Uncharacterized protein</fullName>
    </submittedName>
</protein>
<name>A0A0F9L2K5_9ZZZZ</name>
<proteinExistence type="predicted"/>
<comment type="caution">
    <text evidence="1">The sequence shown here is derived from an EMBL/GenBank/DDBJ whole genome shotgun (WGS) entry which is preliminary data.</text>
</comment>
<sequence>MGVKSVSVKKNVIVIVAHVVKVAHRPSNPKAPRSGVKSSLLTSINKRLILTIGVNLK</sequence>
<reference evidence="1" key="1">
    <citation type="journal article" date="2015" name="Nature">
        <title>Complex archaea that bridge the gap between prokaryotes and eukaryotes.</title>
        <authorList>
            <person name="Spang A."/>
            <person name="Saw J.H."/>
            <person name="Jorgensen S.L."/>
            <person name="Zaremba-Niedzwiedzka K."/>
            <person name="Martijn J."/>
            <person name="Lind A.E."/>
            <person name="van Eijk R."/>
            <person name="Schleper C."/>
            <person name="Guy L."/>
            <person name="Ettema T.J."/>
        </authorList>
    </citation>
    <scope>NUCLEOTIDE SEQUENCE</scope>
</reference>
<gene>
    <name evidence="1" type="ORF">LCGC14_1253880</name>
</gene>